<keyword evidence="2" id="KW-1185">Reference proteome</keyword>
<gene>
    <name evidence="1" type="ORF">B0F90DRAFT_1764346</name>
</gene>
<dbReference type="AlphaFoldDB" id="A0AAD4QJY1"/>
<organism evidence="1 2">
    <name type="scientific">Multifurca ochricompacta</name>
    <dbReference type="NCBI Taxonomy" id="376703"/>
    <lineage>
        <taxon>Eukaryota</taxon>
        <taxon>Fungi</taxon>
        <taxon>Dikarya</taxon>
        <taxon>Basidiomycota</taxon>
        <taxon>Agaricomycotina</taxon>
        <taxon>Agaricomycetes</taxon>
        <taxon>Russulales</taxon>
        <taxon>Russulaceae</taxon>
        <taxon>Multifurca</taxon>
    </lineage>
</organism>
<protein>
    <submittedName>
        <fullName evidence="1">Uncharacterized protein</fullName>
    </submittedName>
</protein>
<proteinExistence type="predicted"/>
<name>A0AAD4QJY1_9AGAM</name>
<accession>A0AAD4QJY1</accession>
<dbReference type="EMBL" id="WTXG01000101">
    <property type="protein sequence ID" value="KAI0293159.1"/>
    <property type="molecule type" value="Genomic_DNA"/>
</dbReference>
<comment type="caution">
    <text evidence="1">The sequence shown here is derived from an EMBL/GenBank/DDBJ whole genome shotgun (WGS) entry which is preliminary data.</text>
</comment>
<sequence>MVEKYKFMHHIKPEHEFTYASSRTRGTCFSWVLVSFIPGLGDFRGRVLHSGQWDVTEEGEWEEGVKCGGLEG</sequence>
<evidence type="ECO:0000313" key="1">
    <source>
        <dbReference type="EMBL" id="KAI0293159.1"/>
    </source>
</evidence>
<dbReference type="Proteomes" id="UP001203297">
    <property type="component" value="Unassembled WGS sequence"/>
</dbReference>
<evidence type="ECO:0000313" key="2">
    <source>
        <dbReference type="Proteomes" id="UP001203297"/>
    </source>
</evidence>
<reference evidence="1" key="1">
    <citation type="journal article" date="2022" name="New Phytol.">
        <title>Evolutionary transition to the ectomycorrhizal habit in the genomes of a hyperdiverse lineage of mushroom-forming fungi.</title>
        <authorList>
            <person name="Looney B."/>
            <person name="Miyauchi S."/>
            <person name="Morin E."/>
            <person name="Drula E."/>
            <person name="Courty P.E."/>
            <person name="Kohler A."/>
            <person name="Kuo A."/>
            <person name="LaButti K."/>
            <person name="Pangilinan J."/>
            <person name="Lipzen A."/>
            <person name="Riley R."/>
            <person name="Andreopoulos W."/>
            <person name="He G."/>
            <person name="Johnson J."/>
            <person name="Nolan M."/>
            <person name="Tritt A."/>
            <person name="Barry K.W."/>
            <person name="Grigoriev I.V."/>
            <person name="Nagy L.G."/>
            <person name="Hibbett D."/>
            <person name="Henrissat B."/>
            <person name="Matheny P.B."/>
            <person name="Labbe J."/>
            <person name="Martin F.M."/>
        </authorList>
    </citation>
    <scope>NUCLEOTIDE SEQUENCE</scope>
    <source>
        <strain evidence="1">BPL690</strain>
    </source>
</reference>